<dbReference type="PaxDb" id="39947-A0A0P0XFV6"/>
<feature type="domain" description="Bifunctional inhibitor/plant lipid transfer protein/seed storage helical" evidence="1">
    <location>
        <begin position="10"/>
        <end position="88"/>
    </location>
</feature>
<name>A0A0P0XFV6_ORYSJ</name>
<reference evidence="2 3" key="2">
    <citation type="journal article" date="2013" name="Plant Cell Physiol.">
        <title>Rice Annotation Project Database (RAP-DB): an integrative and interactive database for rice genomics.</title>
        <authorList>
            <person name="Sakai H."/>
            <person name="Lee S.S."/>
            <person name="Tanaka T."/>
            <person name="Numa H."/>
            <person name="Kim J."/>
            <person name="Kawahara Y."/>
            <person name="Wakimoto H."/>
            <person name="Yang C.C."/>
            <person name="Iwamoto M."/>
            <person name="Abe T."/>
            <person name="Yamada Y."/>
            <person name="Muto A."/>
            <person name="Inokuchi H."/>
            <person name="Ikemura T."/>
            <person name="Matsumoto T."/>
            <person name="Sasaki T."/>
            <person name="Itoh T."/>
        </authorList>
    </citation>
    <scope>NUCLEOTIDE SEQUENCE [LARGE SCALE GENOMIC DNA]</scope>
    <source>
        <strain evidence="3">cv. Nipponbare</strain>
    </source>
</reference>
<dbReference type="SMART" id="SM00499">
    <property type="entry name" value="AAI"/>
    <property type="match status" value="1"/>
</dbReference>
<dbReference type="InterPro" id="IPR036312">
    <property type="entry name" value="Bifun_inhib/LTP/seed_sf"/>
</dbReference>
<dbReference type="InterPro" id="IPR016140">
    <property type="entry name" value="Bifunc_inhib/LTP/seed_store"/>
</dbReference>
<dbReference type="InterPro" id="IPR027923">
    <property type="entry name" value="Hydrophob_seed_dom"/>
</dbReference>
<dbReference type="InterPro" id="IPR051636">
    <property type="entry name" value="Plant_LTP/defense-related"/>
</dbReference>
<dbReference type="AlphaFoldDB" id="A0A0P0XFV6"/>
<dbReference type="EMBL" id="AP014964">
    <property type="protein sequence ID" value="BAT05129.1"/>
    <property type="molecule type" value="Genomic_DNA"/>
</dbReference>
<dbReference type="Gene3D" id="1.10.110.10">
    <property type="entry name" value="Plant lipid-transfer and hydrophobic proteins"/>
    <property type="match status" value="1"/>
</dbReference>
<dbReference type="STRING" id="39947.A0A0P0XFV6"/>
<dbReference type="Pfam" id="PF14547">
    <property type="entry name" value="Hydrophob_seed"/>
    <property type="match status" value="1"/>
</dbReference>
<dbReference type="SMR" id="A0A0P0XFV6"/>
<gene>
    <name evidence="2" type="ordered locus">Os08g0364400</name>
    <name evidence="2" type="ORF">OSNPB_080364400</name>
</gene>
<protein>
    <submittedName>
        <fullName evidence="2">Os08g0364400 protein</fullName>
    </submittedName>
</protein>
<feature type="non-terminal residue" evidence="2">
    <location>
        <position position="1"/>
    </location>
</feature>
<dbReference type="Proteomes" id="UP000059680">
    <property type="component" value="Chromosome 8"/>
</dbReference>
<dbReference type="PANTHER" id="PTHR31731">
    <property type="match status" value="1"/>
</dbReference>
<evidence type="ECO:0000313" key="2">
    <source>
        <dbReference type="EMBL" id="BAT05129.1"/>
    </source>
</evidence>
<reference evidence="3" key="1">
    <citation type="journal article" date="2005" name="Nature">
        <title>The map-based sequence of the rice genome.</title>
        <authorList>
            <consortium name="International rice genome sequencing project (IRGSP)"/>
            <person name="Matsumoto T."/>
            <person name="Wu J."/>
            <person name="Kanamori H."/>
            <person name="Katayose Y."/>
            <person name="Fujisawa M."/>
            <person name="Namiki N."/>
            <person name="Mizuno H."/>
            <person name="Yamamoto K."/>
            <person name="Antonio B.A."/>
            <person name="Baba T."/>
            <person name="Sakata K."/>
            <person name="Nagamura Y."/>
            <person name="Aoki H."/>
            <person name="Arikawa K."/>
            <person name="Arita K."/>
            <person name="Bito T."/>
            <person name="Chiden Y."/>
            <person name="Fujitsuka N."/>
            <person name="Fukunaka R."/>
            <person name="Hamada M."/>
            <person name="Harada C."/>
            <person name="Hayashi A."/>
            <person name="Hijishita S."/>
            <person name="Honda M."/>
            <person name="Hosokawa S."/>
            <person name="Ichikawa Y."/>
            <person name="Idonuma A."/>
            <person name="Iijima M."/>
            <person name="Ikeda M."/>
            <person name="Ikeno M."/>
            <person name="Ito K."/>
            <person name="Ito S."/>
            <person name="Ito T."/>
            <person name="Ito Y."/>
            <person name="Ito Y."/>
            <person name="Iwabuchi A."/>
            <person name="Kamiya K."/>
            <person name="Karasawa W."/>
            <person name="Kurita K."/>
            <person name="Katagiri S."/>
            <person name="Kikuta A."/>
            <person name="Kobayashi H."/>
            <person name="Kobayashi N."/>
            <person name="Machita K."/>
            <person name="Maehara T."/>
            <person name="Masukawa M."/>
            <person name="Mizubayashi T."/>
            <person name="Mukai Y."/>
            <person name="Nagasaki H."/>
            <person name="Nagata Y."/>
            <person name="Naito S."/>
            <person name="Nakashima M."/>
            <person name="Nakama Y."/>
            <person name="Nakamichi Y."/>
            <person name="Nakamura M."/>
            <person name="Meguro A."/>
            <person name="Negishi M."/>
            <person name="Ohta I."/>
            <person name="Ohta T."/>
            <person name="Okamoto M."/>
            <person name="Ono N."/>
            <person name="Saji S."/>
            <person name="Sakaguchi M."/>
            <person name="Sakai K."/>
            <person name="Shibata M."/>
            <person name="Shimokawa T."/>
            <person name="Song J."/>
            <person name="Takazaki Y."/>
            <person name="Terasawa K."/>
            <person name="Tsugane M."/>
            <person name="Tsuji K."/>
            <person name="Ueda S."/>
            <person name="Waki K."/>
            <person name="Yamagata H."/>
            <person name="Yamamoto M."/>
            <person name="Yamamoto S."/>
            <person name="Yamane H."/>
            <person name="Yoshiki S."/>
            <person name="Yoshihara R."/>
            <person name="Yukawa K."/>
            <person name="Zhong H."/>
            <person name="Yano M."/>
            <person name="Yuan Q."/>
            <person name="Ouyang S."/>
            <person name="Liu J."/>
            <person name="Jones K.M."/>
            <person name="Gansberger K."/>
            <person name="Moffat K."/>
            <person name="Hill J."/>
            <person name="Bera J."/>
            <person name="Fadrosh D."/>
            <person name="Jin S."/>
            <person name="Johri S."/>
            <person name="Kim M."/>
            <person name="Overton L."/>
            <person name="Reardon M."/>
            <person name="Tsitrin T."/>
            <person name="Vuong H."/>
            <person name="Weaver B."/>
            <person name="Ciecko A."/>
            <person name="Tallon L."/>
            <person name="Jackson J."/>
            <person name="Pai G."/>
            <person name="Aken S.V."/>
            <person name="Utterback T."/>
            <person name="Reidmuller S."/>
            <person name="Feldblyum T."/>
            <person name="Hsiao J."/>
            <person name="Zismann V."/>
            <person name="Iobst S."/>
            <person name="de Vazeille A.R."/>
            <person name="Buell C.R."/>
            <person name="Ying K."/>
            <person name="Li Y."/>
            <person name="Lu T."/>
            <person name="Huang Y."/>
            <person name="Zhao Q."/>
            <person name="Feng Q."/>
            <person name="Zhang L."/>
            <person name="Zhu J."/>
            <person name="Weng Q."/>
            <person name="Mu J."/>
            <person name="Lu Y."/>
            <person name="Fan D."/>
            <person name="Liu Y."/>
            <person name="Guan J."/>
            <person name="Zhang Y."/>
            <person name="Yu S."/>
            <person name="Liu X."/>
            <person name="Zhang Y."/>
            <person name="Hong G."/>
            <person name="Han B."/>
            <person name="Choisne N."/>
            <person name="Demange N."/>
            <person name="Orjeda G."/>
            <person name="Samain S."/>
            <person name="Cattolico L."/>
            <person name="Pelletier E."/>
            <person name="Couloux A."/>
            <person name="Segurens B."/>
            <person name="Wincker P."/>
            <person name="D'Hont A."/>
            <person name="Scarpelli C."/>
            <person name="Weissenbach J."/>
            <person name="Salanoubat M."/>
            <person name="Quetier F."/>
            <person name="Yu Y."/>
            <person name="Kim H.R."/>
            <person name="Rambo T."/>
            <person name="Currie J."/>
            <person name="Collura K."/>
            <person name="Luo M."/>
            <person name="Yang T."/>
            <person name="Ammiraju J.S.S."/>
            <person name="Engler F."/>
            <person name="Soderlund C."/>
            <person name="Wing R.A."/>
            <person name="Palmer L.E."/>
            <person name="de la Bastide M."/>
            <person name="Spiegel L."/>
            <person name="Nascimento L."/>
            <person name="Zutavern T."/>
            <person name="O'Shaughnessy A."/>
            <person name="Dike S."/>
            <person name="Dedhia N."/>
            <person name="Preston R."/>
            <person name="Balija V."/>
            <person name="McCombie W.R."/>
            <person name="Chow T."/>
            <person name="Chen H."/>
            <person name="Chung M."/>
            <person name="Chen C."/>
            <person name="Shaw J."/>
            <person name="Wu H."/>
            <person name="Hsiao K."/>
            <person name="Chao Y."/>
            <person name="Chu M."/>
            <person name="Cheng C."/>
            <person name="Hour A."/>
            <person name="Lee P."/>
            <person name="Lin S."/>
            <person name="Lin Y."/>
            <person name="Liou J."/>
            <person name="Liu S."/>
            <person name="Hsing Y."/>
            <person name="Raghuvanshi S."/>
            <person name="Mohanty A."/>
            <person name="Bharti A.K."/>
            <person name="Gaur A."/>
            <person name="Gupta V."/>
            <person name="Kumar D."/>
            <person name="Ravi V."/>
            <person name="Vij S."/>
            <person name="Kapur A."/>
            <person name="Khurana P."/>
            <person name="Khurana P."/>
            <person name="Khurana J.P."/>
            <person name="Tyagi A.K."/>
            <person name="Gaikwad K."/>
            <person name="Singh A."/>
            <person name="Dalal V."/>
            <person name="Srivastava S."/>
            <person name="Dixit A."/>
            <person name="Pal A.K."/>
            <person name="Ghazi I.A."/>
            <person name="Yadav M."/>
            <person name="Pandit A."/>
            <person name="Bhargava A."/>
            <person name="Sureshbabu K."/>
            <person name="Batra K."/>
            <person name="Sharma T.R."/>
            <person name="Mohapatra T."/>
            <person name="Singh N.K."/>
            <person name="Messing J."/>
            <person name="Nelson A.B."/>
            <person name="Fuks G."/>
            <person name="Kavchok S."/>
            <person name="Keizer G."/>
            <person name="Linton E."/>
            <person name="Llaca V."/>
            <person name="Song R."/>
            <person name="Tanyolac B."/>
            <person name="Young S."/>
            <person name="Ho-Il K."/>
            <person name="Hahn J.H."/>
            <person name="Sangsakoo G."/>
            <person name="Vanavichit A."/>
            <person name="de Mattos Luiz.A.T."/>
            <person name="Zimmer P.D."/>
            <person name="Malone G."/>
            <person name="Dellagostin O."/>
            <person name="de Oliveira A.C."/>
            <person name="Bevan M."/>
            <person name="Bancroft I."/>
            <person name="Minx P."/>
            <person name="Cordum H."/>
            <person name="Wilson R."/>
            <person name="Cheng Z."/>
            <person name="Jin W."/>
            <person name="Jiang J."/>
            <person name="Leong S.A."/>
            <person name="Iwama H."/>
            <person name="Gojobori T."/>
            <person name="Itoh T."/>
            <person name="Niimura Y."/>
            <person name="Fujii Y."/>
            <person name="Habara T."/>
            <person name="Sakai H."/>
            <person name="Sato Y."/>
            <person name="Wilson G."/>
            <person name="Kumar K."/>
            <person name="McCouch S."/>
            <person name="Juretic N."/>
            <person name="Hoen D."/>
            <person name="Wright S."/>
            <person name="Bruskiewich R."/>
            <person name="Bureau T."/>
            <person name="Miyao A."/>
            <person name="Hirochika H."/>
            <person name="Nishikawa T."/>
            <person name="Kadowaki K."/>
            <person name="Sugiura M."/>
            <person name="Burr B."/>
            <person name="Sasaki T."/>
        </authorList>
    </citation>
    <scope>NUCLEOTIDE SEQUENCE [LARGE SCALE GENOMIC DNA]</scope>
    <source>
        <strain evidence="3">cv. Nipponbare</strain>
    </source>
</reference>
<accession>A0A0P0XFV6</accession>
<dbReference type="SUPFAM" id="SSF47699">
    <property type="entry name" value="Bifunctional inhibitor/lipid-transfer protein/seed storage 2S albumin"/>
    <property type="match status" value="1"/>
</dbReference>
<sequence>PVEVGKLGVCGSVLNALIHAVVGAAPPPSREPCCPLIAVLADQCAAVCLCLAIKASVLGDGVKLEDVAVDLPLLVNYCGRNVPEGFKCA</sequence>
<dbReference type="CDD" id="cd01958">
    <property type="entry name" value="HPS_like"/>
    <property type="match status" value="1"/>
</dbReference>
<evidence type="ECO:0000313" key="3">
    <source>
        <dbReference type="Proteomes" id="UP000059680"/>
    </source>
</evidence>
<dbReference type="InParanoid" id="A0A0P0XFV6"/>
<dbReference type="Gramene" id="Os08t0364400-00">
    <property type="protein sequence ID" value="Os08t0364400-00"/>
    <property type="gene ID" value="Os08g0364400"/>
</dbReference>
<proteinExistence type="predicted"/>
<reference evidence="2 3" key="3">
    <citation type="journal article" date="2013" name="Rice">
        <title>Improvement of the Oryza sativa Nipponbare reference genome using next generation sequence and optical map data.</title>
        <authorList>
            <person name="Kawahara Y."/>
            <person name="de la Bastide M."/>
            <person name="Hamilton J.P."/>
            <person name="Kanamori H."/>
            <person name="McCombie W.R."/>
            <person name="Ouyang S."/>
            <person name="Schwartz D.C."/>
            <person name="Tanaka T."/>
            <person name="Wu J."/>
            <person name="Zhou S."/>
            <person name="Childs K.L."/>
            <person name="Davidson R.M."/>
            <person name="Lin H."/>
            <person name="Quesada-Ocampo L."/>
            <person name="Vaillancourt B."/>
            <person name="Sakai H."/>
            <person name="Lee S.S."/>
            <person name="Kim J."/>
            <person name="Numa H."/>
            <person name="Itoh T."/>
            <person name="Buell C.R."/>
            <person name="Matsumoto T."/>
        </authorList>
    </citation>
    <scope>NUCLEOTIDE SEQUENCE [LARGE SCALE GENOMIC DNA]</scope>
    <source>
        <strain evidence="3">cv. Nipponbare</strain>
    </source>
</reference>
<keyword evidence="3" id="KW-1185">Reference proteome</keyword>
<organism evidence="2 3">
    <name type="scientific">Oryza sativa subsp. japonica</name>
    <name type="common">Rice</name>
    <dbReference type="NCBI Taxonomy" id="39947"/>
    <lineage>
        <taxon>Eukaryota</taxon>
        <taxon>Viridiplantae</taxon>
        <taxon>Streptophyta</taxon>
        <taxon>Embryophyta</taxon>
        <taxon>Tracheophyta</taxon>
        <taxon>Spermatophyta</taxon>
        <taxon>Magnoliopsida</taxon>
        <taxon>Liliopsida</taxon>
        <taxon>Poales</taxon>
        <taxon>Poaceae</taxon>
        <taxon>BOP clade</taxon>
        <taxon>Oryzoideae</taxon>
        <taxon>Oryzeae</taxon>
        <taxon>Oryzinae</taxon>
        <taxon>Oryza</taxon>
        <taxon>Oryza sativa</taxon>
    </lineage>
</organism>
<evidence type="ECO:0000259" key="1">
    <source>
        <dbReference type="SMART" id="SM00499"/>
    </source>
</evidence>